<dbReference type="Gene3D" id="3.30.70.270">
    <property type="match status" value="1"/>
</dbReference>
<evidence type="ECO:0000313" key="4">
    <source>
        <dbReference type="Proteomes" id="UP001267878"/>
    </source>
</evidence>
<dbReference type="InterPro" id="IPR000014">
    <property type="entry name" value="PAS"/>
</dbReference>
<evidence type="ECO:0000313" key="3">
    <source>
        <dbReference type="EMBL" id="MDR7098999.1"/>
    </source>
</evidence>
<sequence>MVTNLDGGILLWNHGAERIFGYSSEEIVGTSAERLFEPDDRNEGIPHKEMATASKDGCAGDFRWHVRKDGTAFWADGMMYPVRLDGADIGYMKILRDATAQKLREDEHARMAFVDALTGLPNRAEFDRRLVDMIGSAQRHGELLVLHLVDVDHFKEVNDSLGHPAGDALLVEVAHRMHGLLRTTDHLARLGGDEFAILQPGGHSLDDAIVVARKLLERLALPVDVAGSQAHVSVSIGISAYPTDAMQMEHLMRNADIALYQAKAAGRNQYKVYEARQKRRSV</sequence>
<proteinExistence type="predicted"/>
<dbReference type="Gene3D" id="3.30.450.20">
    <property type="entry name" value="PAS domain"/>
    <property type="match status" value="1"/>
</dbReference>
<reference evidence="3 4" key="1">
    <citation type="submission" date="2023-07" db="EMBL/GenBank/DDBJ databases">
        <title>Sorghum-associated microbial communities from plants grown in Nebraska, USA.</title>
        <authorList>
            <person name="Schachtman D."/>
        </authorList>
    </citation>
    <scope>NUCLEOTIDE SEQUENCE [LARGE SCALE GENOMIC DNA]</scope>
    <source>
        <strain evidence="3 4">BE187</strain>
    </source>
</reference>
<dbReference type="InterPro" id="IPR035965">
    <property type="entry name" value="PAS-like_dom_sf"/>
</dbReference>
<accession>A0ABU1VND5</accession>
<evidence type="ECO:0000259" key="1">
    <source>
        <dbReference type="PROSITE" id="PS50112"/>
    </source>
</evidence>
<protein>
    <submittedName>
        <fullName evidence="3">Diguanylate cyclase (GGDEF)-like protein/PAS domain S-box-containing protein</fullName>
    </submittedName>
</protein>
<comment type="caution">
    <text evidence="3">The sequence shown here is derived from an EMBL/GenBank/DDBJ whole genome shotgun (WGS) entry which is preliminary data.</text>
</comment>
<organism evidence="3 4">
    <name type="scientific">Agrilutibacter niabensis</name>
    <dbReference type="NCBI Taxonomy" id="380628"/>
    <lineage>
        <taxon>Bacteria</taxon>
        <taxon>Pseudomonadati</taxon>
        <taxon>Pseudomonadota</taxon>
        <taxon>Gammaproteobacteria</taxon>
        <taxon>Lysobacterales</taxon>
        <taxon>Lysobacteraceae</taxon>
        <taxon>Agrilutibacter</taxon>
    </lineage>
</organism>
<dbReference type="PANTHER" id="PTHR46663:SF3">
    <property type="entry name" value="SLL0267 PROTEIN"/>
    <property type="match status" value="1"/>
</dbReference>
<dbReference type="Pfam" id="PF00990">
    <property type="entry name" value="GGDEF"/>
    <property type="match status" value="1"/>
</dbReference>
<dbReference type="InterPro" id="IPR000160">
    <property type="entry name" value="GGDEF_dom"/>
</dbReference>
<dbReference type="PANTHER" id="PTHR46663">
    <property type="entry name" value="DIGUANYLATE CYCLASE DGCT-RELATED"/>
    <property type="match status" value="1"/>
</dbReference>
<feature type="domain" description="GGDEF" evidence="2">
    <location>
        <begin position="142"/>
        <end position="275"/>
    </location>
</feature>
<evidence type="ECO:0000259" key="2">
    <source>
        <dbReference type="PROSITE" id="PS50887"/>
    </source>
</evidence>
<name>A0ABU1VND5_9GAMM</name>
<dbReference type="SUPFAM" id="SSF55785">
    <property type="entry name" value="PYP-like sensor domain (PAS domain)"/>
    <property type="match status" value="1"/>
</dbReference>
<dbReference type="SUPFAM" id="SSF55073">
    <property type="entry name" value="Nucleotide cyclase"/>
    <property type="match status" value="1"/>
</dbReference>
<dbReference type="CDD" id="cd01949">
    <property type="entry name" value="GGDEF"/>
    <property type="match status" value="1"/>
</dbReference>
<dbReference type="PROSITE" id="PS50112">
    <property type="entry name" value="PAS"/>
    <property type="match status" value="1"/>
</dbReference>
<dbReference type="PROSITE" id="PS50887">
    <property type="entry name" value="GGDEF"/>
    <property type="match status" value="1"/>
</dbReference>
<dbReference type="EMBL" id="JAVDVW010000001">
    <property type="protein sequence ID" value="MDR7098999.1"/>
    <property type="molecule type" value="Genomic_DNA"/>
</dbReference>
<dbReference type="Proteomes" id="UP001267878">
    <property type="component" value="Unassembled WGS sequence"/>
</dbReference>
<dbReference type="CDD" id="cd00130">
    <property type="entry name" value="PAS"/>
    <property type="match status" value="1"/>
</dbReference>
<keyword evidence="4" id="KW-1185">Reference proteome</keyword>
<dbReference type="NCBIfam" id="TIGR00229">
    <property type="entry name" value="sensory_box"/>
    <property type="match status" value="1"/>
</dbReference>
<dbReference type="NCBIfam" id="TIGR00254">
    <property type="entry name" value="GGDEF"/>
    <property type="match status" value="1"/>
</dbReference>
<feature type="domain" description="PAS" evidence="1">
    <location>
        <begin position="1"/>
        <end position="43"/>
    </location>
</feature>
<dbReference type="InterPro" id="IPR043128">
    <property type="entry name" value="Rev_trsase/Diguanyl_cyclase"/>
</dbReference>
<dbReference type="InterPro" id="IPR052163">
    <property type="entry name" value="DGC-Regulatory_Protein"/>
</dbReference>
<dbReference type="InterPro" id="IPR029787">
    <property type="entry name" value="Nucleotide_cyclase"/>
</dbReference>
<gene>
    <name evidence="3" type="ORF">J2X04_001346</name>
</gene>
<dbReference type="Pfam" id="PF13426">
    <property type="entry name" value="PAS_9"/>
    <property type="match status" value="1"/>
</dbReference>
<dbReference type="SMART" id="SM00267">
    <property type="entry name" value="GGDEF"/>
    <property type="match status" value="1"/>
</dbReference>